<accession>A0A4P9XM99</accession>
<keyword evidence="1 4" id="KW-0378">Hydrolase</keyword>
<dbReference type="PANTHER" id="PTHR46640:SF3">
    <property type="entry name" value="LIPASE LIH1-RELATED"/>
    <property type="match status" value="1"/>
</dbReference>
<organism evidence="4 5">
    <name type="scientific">Thamnocephalis sphaerospora</name>
    <dbReference type="NCBI Taxonomy" id="78915"/>
    <lineage>
        <taxon>Eukaryota</taxon>
        <taxon>Fungi</taxon>
        <taxon>Fungi incertae sedis</taxon>
        <taxon>Zoopagomycota</taxon>
        <taxon>Zoopagomycotina</taxon>
        <taxon>Zoopagomycetes</taxon>
        <taxon>Zoopagales</taxon>
        <taxon>Sigmoideomycetaceae</taxon>
        <taxon>Thamnocephalis</taxon>
    </lineage>
</organism>
<dbReference type="SUPFAM" id="SSF53474">
    <property type="entry name" value="alpha/beta-Hydrolases"/>
    <property type="match status" value="1"/>
</dbReference>
<dbReference type="OrthoDB" id="426718at2759"/>
<dbReference type="GO" id="GO:0016787">
    <property type="term" value="F:hydrolase activity"/>
    <property type="evidence" value="ECO:0007669"/>
    <property type="project" value="UniProtKB-KW"/>
</dbReference>
<dbReference type="InterPro" id="IPR002921">
    <property type="entry name" value="Fungal_lipase-type"/>
</dbReference>
<dbReference type="EMBL" id="KZ992776">
    <property type="protein sequence ID" value="RKP07037.1"/>
    <property type="molecule type" value="Genomic_DNA"/>
</dbReference>
<evidence type="ECO:0000259" key="3">
    <source>
        <dbReference type="Pfam" id="PF01764"/>
    </source>
</evidence>
<dbReference type="Pfam" id="PF01764">
    <property type="entry name" value="Lipase_3"/>
    <property type="match status" value="1"/>
</dbReference>
<gene>
    <name evidence="4" type="ORF">THASP1DRAFT_24737</name>
</gene>
<reference evidence="5" key="1">
    <citation type="journal article" date="2018" name="Nat. Microbiol.">
        <title>Leveraging single-cell genomics to expand the fungal tree of life.</title>
        <authorList>
            <person name="Ahrendt S.R."/>
            <person name="Quandt C.A."/>
            <person name="Ciobanu D."/>
            <person name="Clum A."/>
            <person name="Salamov A."/>
            <person name="Andreopoulos B."/>
            <person name="Cheng J.F."/>
            <person name="Woyke T."/>
            <person name="Pelin A."/>
            <person name="Henrissat B."/>
            <person name="Reynolds N.K."/>
            <person name="Benny G.L."/>
            <person name="Smith M.E."/>
            <person name="James T.Y."/>
            <person name="Grigoriev I.V."/>
        </authorList>
    </citation>
    <scope>NUCLEOTIDE SEQUENCE [LARGE SCALE GENOMIC DNA]</scope>
    <source>
        <strain evidence="5">RSA 1356</strain>
    </source>
</reference>
<dbReference type="InterPro" id="IPR029058">
    <property type="entry name" value="AB_hydrolase_fold"/>
</dbReference>
<protein>
    <submittedName>
        <fullName evidence="4">Alpha/Beta hydrolase protein</fullName>
    </submittedName>
</protein>
<dbReference type="PANTHER" id="PTHR46640">
    <property type="entry name" value="TRIACYLGLYCEROL LIPASE, PUTATIVE (AFU_ORTHOLOGUE AFUA_6G06510)-RELATED"/>
    <property type="match status" value="1"/>
</dbReference>
<evidence type="ECO:0000256" key="1">
    <source>
        <dbReference type="ARBA" id="ARBA00022801"/>
    </source>
</evidence>
<dbReference type="Proteomes" id="UP000271241">
    <property type="component" value="Unassembled WGS sequence"/>
</dbReference>
<keyword evidence="5" id="KW-1185">Reference proteome</keyword>
<dbReference type="AlphaFoldDB" id="A0A4P9XM99"/>
<feature type="domain" description="Fungal lipase-type" evidence="3">
    <location>
        <begin position="167"/>
        <end position="305"/>
    </location>
</feature>
<evidence type="ECO:0000256" key="2">
    <source>
        <dbReference type="SAM" id="SignalP"/>
    </source>
</evidence>
<proteinExistence type="predicted"/>
<evidence type="ECO:0000313" key="4">
    <source>
        <dbReference type="EMBL" id="RKP07037.1"/>
    </source>
</evidence>
<dbReference type="InterPro" id="IPR051299">
    <property type="entry name" value="AB_hydrolase_lip/est"/>
</dbReference>
<dbReference type="Gene3D" id="3.40.50.1820">
    <property type="entry name" value="alpha/beta hydrolase"/>
    <property type="match status" value="1"/>
</dbReference>
<dbReference type="GO" id="GO:0006629">
    <property type="term" value="P:lipid metabolic process"/>
    <property type="evidence" value="ECO:0007669"/>
    <property type="project" value="InterPro"/>
</dbReference>
<feature type="signal peptide" evidence="2">
    <location>
        <begin position="1"/>
        <end position="28"/>
    </location>
</feature>
<name>A0A4P9XM99_9FUNG</name>
<sequence length="376" mass="41334">MLVPVPYRVRHLLLLSLLAAFCVESALGDFLDGLSSTLTNLTPLQCAKQLLTTSLEAGAKKLLSKIIPKVKPKEAVSEYTSVFKDIVATYKPVDAGNIVDKEQLLRYATFAGASYCEQGVVEKLQGLQLGPDHMRMLWDDANIANWHSSPGTNYFIAVSSSAKTVTVSFRGTRDKRDIVSFMDGAPVPPSETLFPGASASDMVFRGMQESASRLIPSVLTELKNQLDAHPDYQVVVTGHSLGGTYAKLFGLHLVLTQPQVKLAAVYTYAELASGMVTFSSWAARRIGLDRYVRVTMRNDIVPRLFQGKDGKYGHSEVGIEIYFPRADSTEMRRCDEISDNQCHSGVPCKDLSWDAHSRLGGFQMTDTTCVLPDAER</sequence>
<feature type="chain" id="PRO_5020653168" evidence="2">
    <location>
        <begin position="29"/>
        <end position="376"/>
    </location>
</feature>
<evidence type="ECO:0000313" key="5">
    <source>
        <dbReference type="Proteomes" id="UP000271241"/>
    </source>
</evidence>
<dbReference type="CDD" id="cd00519">
    <property type="entry name" value="Lipase_3"/>
    <property type="match status" value="1"/>
</dbReference>
<keyword evidence="2" id="KW-0732">Signal</keyword>